<dbReference type="Proteomes" id="UP000294621">
    <property type="component" value="Unassembled WGS sequence"/>
</dbReference>
<evidence type="ECO:0000256" key="1">
    <source>
        <dbReference type="ARBA" id="ARBA00004776"/>
    </source>
</evidence>
<dbReference type="InterPro" id="IPR029044">
    <property type="entry name" value="Nucleotide-diphossugar_trans"/>
</dbReference>
<dbReference type="PANTHER" id="PTHR43179:SF12">
    <property type="entry name" value="GALACTOFURANOSYLTRANSFERASE GLFT2"/>
    <property type="match status" value="1"/>
</dbReference>
<accession>A0A4R5Y9T8</accession>
<proteinExistence type="inferred from homology"/>
<comment type="pathway">
    <text evidence="1">Cell wall biogenesis; cell wall polysaccharide biosynthesis.</text>
</comment>
<dbReference type="InterPro" id="IPR001173">
    <property type="entry name" value="Glyco_trans_2-like"/>
</dbReference>
<gene>
    <name evidence="6" type="ORF">E2R57_02685</name>
</gene>
<evidence type="ECO:0000259" key="5">
    <source>
        <dbReference type="Pfam" id="PF00535"/>
    </source>
</evidence>
<dbReference type="AlphaFoldDB" id="A0A4R5Y9T8"/>
<keyword evidence="3" id="KW-0328">Glycosyltransferase</keyword>
<dbReference type="Pfam" id="PF00535">
    <property type="entry name" value="Glycos_transf_2"/>
    <property type="match status" value="1"/>
</dbReference>
<evidence type="ECO:0000313" key="6">
    <source>
        <dbReference type="EMBL" id="TDL41580.1"/>
    </source>
</evidence>
<protein>
    <submittedName>
        <fullName evidence="6">Glycosyltransferase</fullName>
    </submittedName>
</protein>
<name>A0A4R5Y9T8_9MICC</name>
<comment type="similarity">
    <text evidence="2">Belongs to the glycosyltransferase 2 family.</text>
</comment>
<dbReference type="GO" id="GO:0016757">
    <property type="term" value="F:glycosyltransferase activity"/>
    <property type="evidence" value="ECO:0007669"/>
    <property type="project" value="UniProtKB-KW"/>
</dbReference>
<evidence type="ECO:0000256" key="4">
    <source>
        <dbReference type="ARBA" id="ARBA00022679"/>
    </source>
</evidence>
<organism evidence="6 7">
    <name type="scientific">Arthrobacter nitrophenolicus</name>
    <dbReference type="NCBI Taxonomy" id="683150"/>
    <lineage>
        <taxon>Bacteria</taxon>
        <taxon>Bacillati</taxon>
        <taxon>Actinomycetota</taxon>
        <taxon>Actinomycetes</taxon>
        <taxon>Micrococcales</taxon>
        <taxon>Micrococcaceae</taxon>
        <taxon>Arthrobacter</taxon>
    </lineage>
</organism>
<dbReference type="SUPFAM" id="SSF53448">
    <property type="entry name" value="Nucleotide-diphospho-sugar transferases"/>
    <property type="match status" value="1"/>
</dbReference>
<dbReference type="PANTHER" id="PTHR43179">
    <property type="entry name" value="RHAMNOSYLTRANSFERASE WBBL"/>
    <property type="match status" value="1"/>
</dbReference>
<keyword evidence="4 6" id="KW-0808">Transferase</keyword>
<comment type="caution">
    <text evidence="6">The sequence shown here is derived from an EMBL/GenBank/DDBJ whole genome shotgun (WGS) entry which is preliminary data.</text>
</comment>
<dbReference type="EMBL" id="SMZQ01000001">
    <property type="protein sequence ID" value="TDL41580.1"/>
    <property type="molecule type" value="Genomic_DNA"/>
</dbReference>
<reference evidence="6 7" key="1">
    <citation type="submission" date="2019-03" db="EMBL/GenBank/DDBJ databases">
        <title>Genome Sequencing and Assembly of Various Microbes Isolated from Partially Reclaimed Soil and Acid Mine Drainage (AMD) Site.</title>
        <authorList>
            <person name="Steinbock B."/>
            <person name="Bechtold R."/>
            <person name="Sevigny J.L."/>
            <person name="Thomas D."/>
            <person name="Cuthill L.R."/>
            <person name="Aveiro Johannsen E.J."/>
            <person name="Thomas K."/>
            <person name="Ghosh A."/>
        </authorList>
    </citation>
    <scope>NUCLEOTIDE SEQUENCE [LARGE SCALE GENOMIC DNA]</scope>
    <source>
        <strain evidence="6 7">S-A1</strain>
    </source>
</reference>
<dbReference type="STRING" id="683150.G205_04636"/>
<feature type="domain" description="Glycosyltransferase 2-like" evidence="5">
    <location>
        <begin position="41"/>
        <end position="116"/>
    </location>
</feature>
<dbReference type="OrthoDB" id="9771846at2"/>
<evidence type="ECO:0000256" key="2">
    <source>
        <dbReference type="ARBA" id="ARBA00006739"/>
    </source>
</evidence>
<dbReference type="Gene3D" id="3.90.550.10">
    <property type="entry name" value="Spore Coat Polysaccharide Biosynthesis Protein SpsA, Chain A"/>
    <property type="match status" value="1"/>
</dbReference>
<sequence length="312" mass="34766">MMVPEELAGAQPSRDVCGVVSAFNPGPENVANVTWLLRFVEHVVVVDDGSPNDVSPALEEMERAGAVVIRLGTNSGIARALNVGIKEAISRWNPEWVVTMDQDSRFTGDYVVSALATARNSHEPETVGMVCAESHNNIPLPTWGNPDEPQIFDPMTSGTLVRTSSFKAVGFFDEGFFIDCVDSEFNARLRERGLRALAGRGCNLEHSLGNARPMKILGWHARVGSKKLYVYYHAPFRVYYITRNSLILARRYALKQPTWVLRRIYMEIQSHVVRFGFGPNRKKHLVAALAGVRDALRQKMGKIDDSLAARLR</sequence>
<evidence type="ECO:0000313" key="7">
    <source>
        <dbReference type="Proteomes" id="UP000294621"/>
    </source>
</evidence>
<evidence type="ECO:0000256" key="3">
    <source>
        <dbReference type="ARBA" id="ARBA00022676"/>
    </source>
</evidence>